<dbReference type="EMBL" id="JBFNXQ010000020">
    <property type="protein sequence ID" value="MEX5718422.1"/>
    <property type="molecule type" value="Genomic_DNA"/>
</dbReference>
<proteinExistence type="predicted"/>
<gene>
    <name evidence="2" type="ORF">ABQ292_08590</name>
</gene>
<evidence type="ECO:0000313" key="2">
    <source>
        <dbReference type="EMBL" id="MEX5718422.1"/>
    </source>
</evidence>
<comment type="caution">
    <text evidence="2">The sequence shown here is derived from an EMBL/GenBank/DDBJ whole genome shotgun (WGS) entry which is preliminary data.</text>
</comment>
<feature type="signal peptide" evidence="1">
    <location>
        <begin position="1"/>
        <end position="34"/>
    </location>
</feature>
<sequence>MSITSFRLKGFAVKAGAAVGAATVLAMSAGPALAQELPGPSDASPDQEFTDAAAVVNQYWADHWTDYFTGSYTSPELLPGSSIGVPGLYDSNVEQLTCGQEDLPPLNAWYCGEGDYIIADYNLLNNQDVGDSFIWLVVAHEWGHAVQARLDLPYQAVADELQADCLAGAALAGATADGSMLWDAGDDQELFDTLDALADETPWTDPDSHGDTSQRVDAYNYGVLNGPNGCLP</sequence>
<reference evidence="2 3" key="1">
    <citation type="submission" date="2024-06" db="EMBL/GenBank/DDBJ databases">
        <title>Draft genome sequence of Geodermatophilus badlandi, a novel member of the Geodermatophilaceae isolated from badland sedimentary rocks in the Red desert, Wyoming, USA.</title>
        <authorList>
            <person name="Ben Tekaya S."/>
            <person name="Nouioui I."/>
            <person name="Flores G.M."/>
            <person name="Shaal M.N."/>
            <person name="Bredoire F."/>
            <person name="Basile F."/>
            <person name="Van Diepen L."/>
            <person name="Ward N.L."/>
        </authorList>
    </citation>
    <scope>NUCLEOTIDE SEQUENCE [LARGE SCALE GENOMIC DNA]</scope>
    <source>
        <strain evidence="2 3">WL48A</strain>
    </source>
</reference>
<evidence type="ECO:0000256" key="1">
    <source>
        <dbReference type="SAM" id="SignalP"/>
    </source>
</evidence>
<keyword evidence="1" id="KW-0732">Signal</keyword>
<dbReference type="RefSeq" id="WP_369205257.1">
    <property type="nucleotide sequence ID" value="NZ_JBFNXQ010000020.1"/>
</dbReference>
<feature type="chain" id="PRO_5045335954" description="Neutral zinc metallopeptidase" evidence="1">
    <location>
        <begin position="35"/>
        <end position="232"/>
    </location>
</feature>
<evidence type="ECO:0000313" key="3">
    <source>
        <dbReference type="Proteomes" id="UP001560045"/>
    </source>
</evidence>
<keyword evidence="3" id="KW-1185">Reference proteome</keyword>
<accession>A0ABV3XDD6</accession>
<name>A0ABV3XDD6_9ACTN</name>
<dbReference type="SUPFAM" id="SSF55486">
    <property type="entry name" value="Metalloproteases ('zincins'), catalytic domain"/>
    <property type="match status" value="1"/>
</dbReference>
<evidence type="ECO:0008006" key="4">
    <source>
        <dbReference type="Google" id="ProtNLM"/>
    </source>
</evidence>
<organism evidence="2 3">
    <name type="scientific">Geodermatophilus maliterrae</name>
    <dbReference type="NCBI Taxonomy" id="3162531"/>
    <lineage>
        <taxon>Bacteria</taxon>
        <taxon>Bacillati</taxon>
        <taxon>Actinomycetota</taxon>
        <taxon>Actinomycetes</taxon>
        <taxon>Geodermatophilales</taxon>
        <taxon>Geodermatophilaceae</taxon>
        <taxon>Geodermatophilus</taxon>
    </lineage>
</organism>
<dbReference type="Proteomes" id="UP001560045">
    <property type="component" value="Unassembled WGS sequence"/>
</dbReference>
<protein>
    <recommendedName>
        <fullName evidence="4">Neutral zinc metallopeptidase</fullName>
    </recommendedName>
</protein>